<dbReference type="STRING" id="1160497.A0A1L9VBM2"/>
<gene>
    <name evidence="2" type="ORF">ASPGLDRAFT_28140</name>
</gene>
<sequence>MRRIKEQDGDALDLAMGVLLWITCAKRQLTTSELQHALAVEQGAPELDKENIPQIEDMVSVCAGLVVVDEESNIIHLVHYTTQDYFEVRKKYWFPDAESNSTIICITYLSFNTFESGPCLSNKEFVA</sequence>
<dbReference type="EMBL" id="KV878906">
    <property type="protein sequence ID" value="OJJ81300.1"/>
    <property type="molecule type" value="Genomic_DNA"/>
</dbReference>
<dbReference type="Pfam" id="PF22939">
    <property type="entry name" value="WHD_GPIID"/>
    <property type="match status" value="1"/>
</dbReference>
<evidence type="ECO:0000259" key="1">
    <source>
        <dbReference type="Pfam" id="PF22939"/>
    </source>
</evidence>
<evidence type="ECO:0000313" key="2">
    <source>
        <dbReference type="EMBL" id="OJJ81300.1"/>
    </source>
</evidence>
<organism evidence="2 3">
    <name type="scientific">Aspergillus glaucus CBS 516.65</name>
    <dbReference type="NCBI Taxonomy" id="1160497"/>
    <lineage>
        <taxon>Eukaryota</taxon>
        <taxon>Fungi</taxon>
        <taxon>Dikarya</taxon>
        <taxon>Ascomycota</taxon>
        <taxon>Pezizomycotina</taxon>
        <taxon>Eurotiomycetes</taxon>
        <taxon>Eurotiomycetidae</taxon>
        <taxon>Eurotiales</taxon>
        <taxon>Aspergillaceae</taxon>
        <taxon>Aspergillus</taxon>
        <taxon>Aspergillus subgen. Aspergillus</taxon>
    </lineage>
</organism>
<dbReference type="OrthoDB" id="195446at2759"/>
<evidence type="ECO:0000313" key="3">
    <source>
        <dbReference type="Proteomes" id="UP000184300"/>
    </source>
</evidence>
<name>A0A1L9VBM2_ASPGL</name>
<dbReference type="InterPro" id="IPR054471">
    <property type="entry name" value="GPIID_WHD"/>
</dbReference>
<proteinExistence type="predicted"/>
<dbReference type="Proteomes" id="UP000184300">
    <property type="component" value="Unassembled WGS sequence"/>
</dbReference>
<dbReference type="PANTHER" id="PTHR10039:SF15">
    <property type="entry name" value="NACHT DOMAIN-CONTAINING PROTEIN"/>
    <property type="match status" value="1"/>
</dbReference>
<dbReference type="VEuPathDB" id="FungiDB:ASPGLDRAFT_28140"/>
<reference evidence="3" key="1">
    <citation type="journal article" date="2017" name="Genome Biol.">
        <title>Comparative genomics reveals high biological diversity and specific adaptations in the industrially and medically important fungal genus Aspergillus.</title>
        <authorList>
            <person name="de Vries R.P."/>
            <person name="Riley R."/>
            <person name="Wiebenga A."/>
            <person name="Aguilar-Osorio G."/>
            <person name="Amillis S."/>
            <person name="Uchima C.A."/>
            <person name="Anderluh G."/>
            <person name="Asadollahi M."/>
            <person name="Askin M."/>
            <person name="Barry K."/>
            <person name="Battaglia E."/>
            <person name="Bayram O."/>
            <person name="Benocci T."/>
            <person name="Braus-Stromeyer S.A."/>
            <person name="Caldana C."/>
            <person name="Canovas D."/>
            <person name="Cerqueira G.C."/>
            <person name="Chen F."/>
            <person name="Chen W."/>
            <person name="Choi C."/>
            <person name="Clum A."/>
            <person name="Dos Santos R.A."/>
            <person name="Damasio A.R."/>
            <person name="Diallinas G."/>
            <person name="Emri T."/>
            <person name="Fekete E."/>
            <person name="Flipphi M."/>
            <person name="Freyberg S."/>
            <person name="Gallo A."/>
            <person name="Gournas C."/>
            <person name="Habgood R."/>
            <person name="Hainaut M."/>
            <person name="Harispe M.L."/>
            <person name="Henrissat B."/>
            <person name="Hilden K.S."/>
            <person name="Hope R."/>
            <person name="Hossain A."/>
            <person name="Karabika E."/>
            <person name="Karaffa L."/>
            <person name="Karanyi Z."/>
            <person name="Krasevec N."/>
            <person name="Kuo A."/>
            <person name="Kusch H."/>
            <person name="LaButti K."/>
            <person name="Lagendijk E.L."/>
            <person name="Lapidus A."/>
            <person name="Levasseur A."/>
            <person name="Lindquist E."/>
            <person name="Lipzen A."/>
            <person name="Logrieco A.F."/>
            <person name="MacCabe A."/>
            <person name="Maekelae M.R."/>
            <person name="Malavazi I."/>
            <person name="Melin P."/>
            <person name="Meyer V."/>
            <person name="Mielnichuk N."/>
            <person name="Miskei M."/>
            <person name="Molnar A.P."/>
            <person name="Mule G."/>
            <person name="Ngan C.Y."/>
            <person name="Orejas M."/>
            <person name="Orosz E."/>
            <person name="Ouedraogo J.P."/>
            <person name="Overkamp K.M."/>
            <person name="Park H.-S."/>
            <person name="Perrone G."/>
            <person name="Piumi F."/>
            <person name="Punt P.J."/>
            <person name="Ram A.F."/>
            <person name="Ramon A."/>
            <person name="Rauscher S."/>
            <person name="Record E."/>
            <person name="Riano-Pachon D.M."/>
            <person name="Robert V."/>
            <person name="Roehrig J."/>
            <person name="Ruller R."/>
            <person name="Salamov A."/>
            <person name="Salih N.S."/>
            <person name="Samson R.A."/>
            <person name="Sandor E."/>
            <person name="Sanguinetti M."/>
            <person name="Schuetze T."/>
            <person name="Sepcic K."/>
            <person name="Shelest E."/>
            <person name="Sherlock G."/>
            <person name="Sophianopoulou V."/>
            <person name="Squina F.M."/>
            <person name="Sun H."/>
            <person name="Susca A."/>
            <person name="Todd R.B."/>
            <person name="Tsang A."/>
            <person name="Unkles S.E."/>
            <person name="van de Wiele N."/>
            <person name="van Rossen-Uffink D."/>
            <person name="Oliveira J.V."/>
            <person name="Vesth T.C."/>
            <person name="Visser J."/>
            <person name="Yu J.-H."/>
            <person name="Zhou M."/>
            <person name="Andersen M.R."/>
            <person name="Archer D.B."/>
            <person name="Baker S.E."/>
            <person name="Benoit I."/>
            <person name="Brakhage A.A."/>
            <person name="Braus G.H."/>
            <person name="Fischer R."/>
            <person name="Frisvad J.C."/>
            <person name="Goldman G.H."/>
            <person name="Houbraken J."/>
            <person name="Oakley B."/>
            <person name="Pocsi I."/>
            <person name="Scazzocchio C."/>
            <person name="Seiboth B."/>
            <person name="vanKuyk P.A."/>
            <person name="Wortman J."/>
            <person name="Dyer P.S."/>
            <person name="Grigoriev I.V."/>
        </authorList>
    </citation>
    <scope>NUCLEOTIDE SEQUENCE [LARGE SCALE GENOMIC DNA]</scope>
    <source>
        <strain evidence="3">CBS 516.65</strain>
    </source>
</reference>
<feature type="domain" description="GPI inositol-deacylase winged helix" evidence="1">
    <location>
        <begin position="14"/>
        <end position="86"/>
    </location>
</feature>
<dbReference type="RefSeq" id="XP_022397998.1">
    <property type="nucleotide sequence ID" value="XM_022543729.1"/>
</dbReference>
<protein>
    <recommendedName>
        <fullName evidence="1">GPI inositol-deacylase winged helix domain-containing protein</fullName>
    </recommendedName>
</protein>
<dbReference type="PANTHER" id="PTHR10039">
    <property type="entry name" value="AMELOGENIN"/>
    <property type="match status" value="1"/>
</dbReference>
<accession>A0A1L9VBM2</accession>
<dbReference type="GeneID" id="34459990"/>
<keyword evidence="3" id="KW-1185">Reference proteome</keyword>
<dbReference type="AlphaFoldDB" id="A0A1L9VBM2"/>